<dbReference type="AlphaFoldDB" id="A0A4R1FR26"/>
<dbReference type="STRING" id="1210063.GCA_001612665_01452"/>
<dbReference type="OrthoDB" id="4552243at2"/>
<comment type="caution">
    <text evidence="2">The sequence shown here is derived from an EMBL/GenBank/DDBJ whole genome shotgun (WGS) entry which is preliminary data.</text>
</comment>
<name>A0A4R1FR26_9NOCA</name>
<dbReference type="InterPro" id="IPR036894">
    <property type="entry name" value="YbaB-like_sf"/>
</dbReference>
<accession>A0A4R1FR26</accession>
<sequence length="152" mass="16189">MIRPENNRAAAETADLFDSVTETLGRMAGIRGAVAALTATASAEHGRITVTVNASGSIIETVYADELRGVSFGQIARATVKAAQVAAAEVETEKARLLAPLTTRANSLPQITDLFPDLAAFRAQMPQPLRAPLTAPSTNVEQPDDRHRILDR</sequence>
<dbReference type="Gene3D" id="3.30.1310.10">
    <property type="entry name" value="Nucleoid-associated protein YbaB-like domain"/>
    <property type="match status" value="1"/>
</dbReference>
<keyword evidence="3" id="KW-1185">Reference proteome</keyword>
<evidence type="ECO:0008006" key="4">
    <source>
        <dbReference type="Google" id="ProtNLM"/>
    </source>
</evidence>
<dbReference type="EMBL" id="SMFR01000002">
    <property type="protein sequence ID" value="TCJ97746.1"/>
    <property type="molecule type" value="Genomic_DNA"/>
</dbReference>
<reference evidence="2 3" key="1">
    <citation type="submission" date="2019-03" db="EMBL/GenBank/DDBJ databases">
        <title>Genomic Encyclopedia of Type Strains, Phase IV (KMG-IV): sequencing the most valuable type-strain genomes for metagenomic binning, comparative biology and taxonomic classification.</title>
        <authorList>
            <person name="Goeker M."/>
        </authorList>
    </citation>
    <scope>NUCLEOTIDE SEQUENCE [LARGE SCALE GENOMIC DNA]</scope>
    <source>
        <strain evidence="2 3">DSM 44684</strain>
    </source>
</reference>
<feature type="region of interest" description="Disordered" evidence="1">
    <location>
        <begin position="129"/>
        <end position="152"/>
    </location>
</feature>
<protein>
    <recommendedName>
        <fullName evidence="4">YbaB/EbfC DNA-binding family protein</fullName>
    </recommendedName>
</protein>
<dbReference type="RefSeq" id="WP_067447244.1">
    <property type="nucleotide sequence ID" value="NZ_SMFR01000002.1"/>
</dbReference>
<feature type="compositionally biased region" description="Basic and acidic residues" evidence="1">
    <location>
        <begin position="143"/>
        <end position="152"/>
    </location>
</feature>
<gene>
    <name evidence="2" type="ORF">DFR71_3795</name>
</gene>
<evidence type="ECO:0000313" key="3">
    <source>
        <dbReference type="Proteomes" id="UP000294856"/>
    </source>
</evidence>
<organism evidence="2 3">
    <name type="scientific">Nocardia alba</name>
    <dbReference type="NCBI Taxonomy" id="225051"/>
    <lineage>
        <taxon>Bacteria</taxon>
        <taxon>Bacillati</taxon>
        <taxon>Actinomycetota</taxon>
        <taxon>Actinomycetes</taxon>
        <taxon>Mycobacteriales</taxon>
        <taxon>Nocardiaceae</taxon>
        <taxon>Nocardia</taxon>
    </lineage>
</organism>
<evidence type="ECO:0000313" key="2">
    <source>
        <dbReference type="EMBL" id="TCJ97746.1"/>
    </source>
</evidence>
<evidence type="ECO:0000256" key="1">
    <source>
        <dbReference type="SAM" id="MobiDB-lite"/>
    </source>
</evidence>
<dbReference type="Proteomes" id="UP000294856">
    <property type="component" value="Unassembled WGS sequence"/>
</dbReference>
<proteinExistence type="predicted"/>